<evidence type="ECO:0000313" key="1">
    <source>
        <dbReference type="EMBL" id="GMI47869.1"/>
    </source>
</evidence>
<name>A0A9W7GMZ5_9STRA</name>
<dbReference type="OrthoDB" id="10264981at2759"/>
<accession>A0A9W7GMZ5</accession>
<dbReference type="AlphaFoldDB" id="A0A9W7GMZ5"/>
<dbReference type="Proteomes" id="UP001165065">
    <property type="component" value="Unassembled WGS sequence"/>
</dbReference>
<proteinExistence type="predicted"/>
<comment type="caution">
    <text evidence="1">The sequence shown here is derived from an EMBL/GenBank/DDBJ whole genome shotgun (WGS) entry which is preliminary data.</text>
</comment>
<gene>
    <name evidence="1" type="ORF">TrCOL_g5351</name>
</gene>
<reference evidence="2" key="1">
    <citation type="journal article" date="2023" name="Commun. Biol.">
        <title>Genome analysis of Parmales, the sister group of diatoms, reveals the evolutionary specialization of diatoms from phago-mixotrophs to photoautotrophs.</title>
        <authorList>
            <person name="Ban H."/>
            <person name="Sato S."/>
            <person name="Yoshikawa S."/>
            <person name="Yamada K."/>
            <person name="Nakamura Y."/>
            <person name="Ichinomiya M."/>
            <person name="Sato N."/>
            <person name="Blanc-Mathieu R."/>
            <person name="Endo H."/>
            <person name="Kuwata A."/>
            <person name="Ogata H."/>
        </authorList>
    </citation>
    <scope>NUCLEOTIDE SEQUENCE [LARGE SCALE GENOMIC DNA]</scope>
</reference>
<keyword evidence="2" id="KW-1185">Reference proteome</keyword>
<protein>
    <submittedName>
        <fullName evidence="1">Uncharacterized protein</fullName>
    </submittedName>
</protein>
<dbReference type="EMBL" id="BRYA01000363">
    <property type="protein sequence ID" value="GMI47869.1"/>
    <property type="molecule type" value="Genomic_DNA"/>
</dbReference>
<sequence>MLYRPASDDVGSSYQGGLPLRVDLKVIEDTVDKGGLKCTHIDAIRMFTKEGSKVPNAALGVNGNRELDRLVDQPRLEQGGCLHANLDLFKWAFKLFPLISSSIIGDALEVALEARRLDVAASPYDAGIYTGGWKVKVECEEGRREYKTRQMEIMGKSGEVRDRLIKAYEDVLL</sequence>
<organism evidence="1 2">
    <name type="scientific">Triparma columacea</name>
    <dbReference type="NCBI Taxonomy" id="722753"/>
    <lineage>
        <taxon>Eukaryota</taxon>
        <taxon>Sar</taxon>
        <taxon>Stramenopiles</taxon>
        <taxon>Ochrophyta</taxon>
        <taxon>Bolidophyceae</taxon>
        <taxon>Parmales</taxon>
        <taxon>Triparmaceae</taxon>
        <taxon>Triparma</taxon>
    </lineage>
</organism>
<evidence type="ECO:0000313" key="2">
    <source>
        <dbReference type="Proteomes" id="UP001165065"/>
    </source>
</evidence>